<keyword evidence="3" id="KW-1185">Reference proteome</keyword>
<proteinExistence type="predicted"/>
<dbReference type="AlphaFoldDB" id="A0A920D1I8"/>
<dbReference type="PANTHER" id="PTHR43265:SF1">
    <property type="entry name" value="ESTERASE ESTD"/>
    <property type="match status" value="1"/>
</dbReference>
<evidence type="ECO:0000259" key="1">
    <source>
        <dbReference type="Pfam" id="PF00561"/>
    </source>
</evidence>
<dbReference type="RefSeq" id="WP_213519637.1">
    <property type="nucleotide sequence ID" value="NZ_BOSE01000011.1"/>
</dbReference>
<dbReference type="Pfam" id="PF00561">
    <property type="entry name" value="Abhydrolase_1"/>
    <property type="match status" value="1"/>
</dbReference>
<reference evidence="2" key="1">
    <citation type="submission" date="2021-03" db="EMBL/GenBank/DDBJ databases">
        <title>Antimicrobial resistance genes in bacteria isolated from Japanese honey, and their potential for conferring macrolide and lincosamide resistance in the American foulbrood pathogen Paenibacillus larvae.</title>
        <authorList>
            <person name="Okamoto M."/>
            <person name="Kumagai M."/>
            <person name="Kanamori H."/>
            <person name="Takamatsu D."/>
        </authorList>
    </citation>
    <scope>NUCLEOTIDE SEQUENCE</scope>
    <source>
        <strain evidence="2">J40TS1</strain>
    </source>
</reference>
<protein>
    <submittedName>
        <fullName evidence="2">Alpha/beta hydrolase</fullName>
    </submittedName>
</protein>
<dbReference type="Gene3D" id="3.40.50.1820">
    <property type="entry name" value="alpha/beta hydrolase"/>
    <property type="match status" value="1"/>
</dbReference>
<sequence>MEKQLTIKHEQLSLAATLHYPHEGTEQAEENGKRPVVIICHGFVGSRIGVDRLFVKTARALAAQGSYVLRFDYGGCGESDGDYGALGFDSMIEQTRTMLDYVASCDCMDPARITLLGHSLGGAVALMTAVKDRRVKRLVLWSAVAYPFNDIVRIVGRQSYDEAHTKGHTDYVGYTLSPVFFDSLMEHQPFQAATRFSGDVLLVHGTSDDVIPVDYGFLYQKIFWTRSEGTCEKEIIFQANHTYSTHAHQQAAIQATINWLDHLDVQKQEWVNWSI</sequence>
<keyword evidence="2" id="KW-0378">Hydrolase</keyword>
<gene>
    <name evidence="2" type="ORF">J40TS1_46260</name>
</gene>
<dbReference type="InterPro" id="IPR029058">
    <property type="entry name" value="AB_hydrolase_fold"/>
</dbReference>
<comment type="caution">
    <text evidence="2">The sequence shown here is derived from an EMBL/GenBank/DDBJ whole genome shotgun (WGS) entry which is preliminary data.</text>
</comment>
<dbReference type="GO" id="GO:0052689">
    <property type="term" value="F:carboxylic ester hydrolase activity"/>
    <property type="evidence" value="ECO:0007669"/>
    <property type="project" value="TreeGrafter"/>
</dbReference>
<dbReference type="Proteomes" id="UP000683139">
    <property type="component" value="Unassembled WGS sequence"/>
</dbReference>
<feature type="domain" description="AB hydrolase-1" evidence="1">
    <location>
        <begin position="35"/>
        <end position="154"/>
    </location>
</feature>
<name>A0A920D1I8_9BACL</name>
<evidence type="ECO:0000313" key="2">
    <source>
        <dbReference type="EMBL" id="GIP18984.1"/>
    </source>
</evidence>
<dbReference type="SUPFAM" id="SSF53474">
    <property type="entry name" value="alpha/beta-Hydrolases"/>
    <property type="match status" value="1"/>
</dbReference>
<dbReference type="InterPro" id="IPR000073">
    <property type="entry name" value="AB_hydrolase_1"/>
</dbReference>
<dbReference type="InterPro" id="IPR053145">
    <property type="entry name" value="AB_hydrolase_Est10"/>
</dbReference>
<organism evidence="2 3">
    <name type="scientific">Paenibacillus montaniterrae</name>
    <dbReference type="NCBI Taxonomy" id="429341"/>
    <lineage>
        <taxon>Bacteria</taxon>
        <taxon>Bacillati</taxon>
        <taxon>Bacillota</taxon>
        <taxon>Bacilli</taxon>
        <taxon>Bacillales</taxon>
        <taxon>Paenibacillaceae</taxon>
        <taxon>Paenibacillus</taxon>
    </lineage>
</organism>
<accession>A0A920D1I8</accession>
<dbReference type="EMBL" id="BOSE01000011">
    <property type="protein sequence ID" value="GIP18984.1"/>
    <property type="molecule type" value="Genomic_DNA"/>
</dbReference>
<dbReference type="PANTHER" id="PTHR43265">
    <property type="entry name" value="ESTERASE ESTD"/>
    <property type="match status" value="1"/>
</dbReference>
<evidence type="ECO:0000313" key="3">
    <source>
        <dbReference type="Proteomes" id="UP000683139"/>
    </source>
</evidence>